<dbReference type="AlphaFoldDB" id="A4TU42"/>
<proteinExistence type="predicted"/>
<sequence>MTRFFAVTLSALLFLTGCSTMKPADFAQRQPPLVLEQYFAGTTKAWGLFEDRFGTVRRQFSVDITGEWNGQTLVLDEFFRYDDGETDRRIWTIDKRADGTYAGRAGDVVGTADGQAAGNALNWRYVMDLKVGDGTWRVAFDDWMFLQGDGVMINRARVNKWGVELGQVTLFFIKPGVTPGVP</sequence>
<protein>
    <submittedName>
        <fullName evidence="2">Lipoprotein</fullName>
    </submittedName>
</protein>
<keyword evidence="1" id="KW-0732">Signal</keyword>
<evidence type="ECO:0000256" key="1">
    <source>
        <dbReference type="SAM" id="SignalP"/>
    </source>
</evidence>
<keyword evidence="2" id="KW-0449">Lipoprotein</keyword>
<dbReference type="EMBL" id="CU459003">
    <property type="protein sequence ID" value="CAM74149.1"/>
    <property type="molecule type" value="Genomic_DNA"/>
</dbReference>
<accession>A4TU42</accession>
<organism evidence="2">
    <name type="scientific">Magnetospirillum gryphiswaldense</name>
    <dbReference type="NCBI Taxonomy" id="55518"/>
    <lineage>
        <taxon>Bacteria</taxon>
        <taxon>Pseudomonadati</taxon>
        <taxon>Pseudomonadota</taxon>
        <taxon>Alphaproteobacteria</taxon>
        <taxon>Rhodospirillales</taxon>
        <taxon>Rhodospirillaceae</taxon>
        <taxon>Magnetospirillum</taxon>
    </lineage>
</organism>
<dbReference type="Pfam" id="PF12915">
    <property type="entry name" value="DUF3833"/>
    <property type="match status" value="1"/>
</dbReference>
<dbReference type="InterPro" id="IPR024409">
    <property type="entry name" value="DUF3833"/>
</dbReference>
<feature type="signal peptide" evidence="1">
    <location>
        <begin position="1"/>
        <end position="24"/>
    </location>
</feature>
<dbReference type="PROSITE" id="PS51257">
    <property type="entry name" value="PROKAR_LIPOPROTEIN"/>
    <property type="match status" value="1"/>
</dbReference>
<dbReference type="RefSeq" id="WP_106003373.1">
    <property type="nucleotide sequence ID" value="NZ_CP027527.1"/>
</dbReference>
<evidence type="ECO:0000313" key="2">
    <source>
        <dbReference type="EMBL" id="CAM74149.1"/>
    </source>
</evidence>
<gene>
    <name evidence="2" type="ORF">MGR_0288</name>
</gene>
<reference evidence="2" key="1">
    <citation type="journal article" date="2007" name="J. Bacteriol.">
        <title>Comparative genome analysis of four magnetotactic bacteria reveals a complex set of group-specific genes implicated in magnetosome biomineralization and function.</title>
        <authorList>
            <person name="Richter M."/>
            <person name="Kube M."/>
            <person name="Bazylinski D.A."/>
            <person name="Lombardot T."/>
            <person name="Gloeckner F.O."/>
            <person name="Reinhardt R."/>
            <person name="Schueler D."/>
        </authorList>
    </citation>
    <scope>NUCLEOTIDE SEQUENCE</scope>
    <source>
        <strain evidence="2">MSR-1</strain>
    </source>
</reference>
<feature type="chain" id="PRO_5002674255" evidence="1">
    <location>
        <begin position="25"/>
        <end position="182"/>
    </location>
</feature>
<name>A4TU42_9PROT</name>